<comment type="caution">
    <text evidence="3">The sequence shown here is derived from an EMBL/GenBank/DDBJ whole genome shotgun (WGS) entry which is preliminary data.</text>
</comment>
<dbReference type="SUPFAM" id="SSF53448">
    <property type="entry name" value="Nucleotide-diphospho-sugar transferases"/>
    <property type="match status" value="1"/>
</dbReference>
<keyword evidence="1" id="KW-0812">Transmembrane</keyword>
<dbReference type="Gene3D" id="3.90.550.10">
    <property type="entry name" value="Spore Coat Polysaccharide Biosynthesis Protein SpsA, Chain A"/>
    <property type="match status" value="1"/>
</dbReference>
<dbReference type="Pfam" id="PF00535">
    <property type="entry name" value="Glycos_transf_2"/>
    <property type="match status" value="1"/>
</dbReference>
<reference evidence="3 4" key="1">
    <citation type="submission" date="2019-09" db="EMBL/GenBank/DDBJ databases">
        <title>Whole-genome sequence of the purple sulfur bacterium Thiohalocapsa marina DSM 19078.</title>
        <authorList>
            <person name="Kyndt J.A."/>
            <person name="Meyer T.E."/>
        </authorList>
    </citation>
    <scope>NUCLEOTIDE SEQUENCE [LARGE SCALE GENOMIC DNA]</scope>
    <source>
        <strain evidence="3 4">DSM 19078</strain>
    </source>
</reference>
<dbReference type="RefSeq" id="WP_150093297.1">
    <property type="nucleotide sequence ID" value="NZ_VWXX01000015.1"/>
</dbReference>
<keyword evidence="1" id="KW-1133">Transmembrane helix</keyword>
<protein>
    <submittedName>
        <fullName evidence="3">Glycosyltransferase family 2 protein</fullName>
    </submittedName>
</protein>
<dbReference type="InterPro" id="IPR050256">
    <property type="entry name" value="Glycosyltransferase_2"/>
</dbReference>
<keyword evidence="3" id="KW-0808">Transferase</keyword>
<dbReference type="Proteomes" id="UP000322981">
    <property type="component" value="Unassembled WGS sequence"/>
</dbReference>
<organism evidence="3 4">
    <name type="scientific">Thiohalocapsa marina</name>
    <dbReference type="NCBI Taxonomy" id="424902"/>
    <lineage>
        <taxon>Bacteria</taxon>
        <taxon>Pseudomonadati</taxon>
        <taxon>Pseudomonadota</taxon>
        <taxon>Gammaproteobacteria</taxon>
        <taxon>Chromatiales</taxon>
        <taxon>Chromatiaceae</taxon>
        <taxon>Thiohalocapsa</taxon>
    </lineage>
</organism>
<dbReference type="PANTHER" id="PTHR48090">
    <property type="entry name" value="UNDECAPRENYL-PHOSPHATE 4-DEOXY-4-FORMAMIDO-L-ARABINOSE TRANSFERASE-RELATED"/>
    <property type="match status" value="1"/>
</dbReference>
<feature type="transmembrane region" description="Helical" evidence="1">
    <location>
        <begin position="263"/>
        <end position="280"/>
    </location>
</feature>
<dbReference type="InterPro" id="IPR001173">
    <property type="entry name" value="Glyco_trans_2-like"/>
</dbReference>
<evidence type="ECO:0000256" key="1">
    <source>
        <dbReference type="SAM" id="Phobius"/>
    </source>
</evidence>
<dbReference type="InterPro" id="IPR029044">
    <property type="entry name" value="Nucleotide-diphossugar_trans"/>
</dbReference>
<gene>
    <name evidence="3" type="ORF">F2Q65_11005</name>
</gene>
<feature type="transmembrane region" description="Helical" evidence="1">
    <location>
        <begin position="233"/>
        <end position="251"/>
    </location>
</feature>
<name>A0A5M8FIR2_9GAMM</name>
<sequence length="304" mass="33558">MTKANTEHPSLAIVIPAKNEAIAINGVLKKLREYFPAAELLVVDDGSTDKTADVASENGATIVKHPYSLGNGAAVKAGARACSCDILVLMDADGQHDPDDIPRLLEKLDEGYDMVVGARGRESQASIGRALANAFYNRFASLITGHSIPDLTSGFRAVRTNRFRRFLYLLPNGFSYPTTITMAFFRSGYPVGYVPIQAARRQGRPSHLSPVKDGVRFLIILFKVATLYSPLKVFFPASALLFLTGLFYYLYTFLTMHKFTNMSTLLFTAAVLVFLMGLISEQITALNYRDSDDSNNRHQDNKAR</sequence>
<evidence type="ECO:0000313" key="3">
    <source>
        <dbReference type="EMBL" id="KAA6184833.1"/>
    </source>
</evidence>
<evidence type="ECO:0000259" key="2">
    <source>
        <dbReference type="Pfam" id="PF00535"/>
    </source>
</evidence>
<dbReference type="AlphaFoldDB" id="A0A5M8FIR2"/>
<feature type="transmembrane region" description="Helical" evidence="1">
    <location>
        <begin position="166"/>
        <end position="185"/>
    </location>
</feature>
<evidence type="ECO:0000313" key="4">
    <source>
        <dbReference type="Proteomes" id="UP000322981"/>
    </source>
</evidence>
<proteinExistence type="predicted"/>
<keyword evidence="1" id="KW-0472">Membrane</keyword>
<dbReference type="EMBL" id="VWXX01000015">
    <property type="protein sequence ID" value="KAA6184833.1"/>
    <property type="molecule type" value="Genomic_DNA"/>
</dbReference>
<dbReference type="CDD" id="cd04179">
    <property type="entry name" value="DPM_DPG-synthase_like"/>
    <property type="match status" value="1"/>
</dbReference>
<dbReference type="GO" id="GO:0016740">
    <property type="term" value="F:transferase activity"/>
    <property type="evidence" value="ECO:0007669"/>
    <property type="project" value="UniProtKB-KW"/>
</dbReference>
<keyword evidence="4" id="KW-1185">Reference proteome</keyword>
<accession>A0A5M8FIR2</accession>
<feature type="domain" description="Glycosyltransferase 2-like" evidence="2">
    <location>
        <begin position="13"/>
        <end position="161"/>
    </location>
</feature>
<dbReference type="PANTHER" id="PTHR48090:SF7">
    <property type="entry name" value="RFBJ PROTEIN"/>
    <property type="match status" value="1"/>
</dbReference>
<dbReference type="OrthoDB" id="9811884at2"/>